<keyword evidence="3" id="KW-1185">Reference proteome</keyword>
<accession>W7T3C4</accession>
<keyword evidence="1" id="KW-0472">Membrane</keyword>
<keyword evidence="1" id="KW-0812">Transmembrane</keyword>
<protein>
    <submittedName>
        <fullName evidence="2">Uncharacterized protein</fullName>
    </submittedName>
</protein>
<proteinExistence type="predicted"/>
<evidence type="ECO:0000313" key="3">
    <source>
        <dbReference type="Proteomes" id="UP000019335"/>
    </source>
</evidence>
<keyword evidence="1" id="KW-1133">Transmembrane helix</keyword>
<reference evidence="2 3" key="1">
    <citation type="journal article" date="2014" name="Mol. Plant">
        <title>Chromosome Scale Genome Assembly and Transcriptome Profiling of Nannochloropsis gaditana in Nitrogen Depletion.</title>
        <authorList>
            <person name="Corteggiani Carpinelli E."/>
            <person name="Telatin A."/>
            <person name="Vitulo N."/>
            <person name="Forcato C."/>
            <person name="D'Angelo M."/>
            <person name="Schiavon R."/>
            <person name="Vezzi A."/>
            <person name="Giacometti G.M."/>
            <person name="Morosinotto T."/>
            <person name="Valle G."/>
        </authorList>
    </citation>
    <scope>NUCLEOTIDE SEQUENCE [LARGE SCALE GENOMIC DNA]</scope>
    <source>
        <strain evidence="2 3">B-31</strain>
    </source>
</reference>
<dbReference type="AlphaFoldDB" id="W7T3C4"/>
<feature type="transmembrane region" description="Helical" evidence="1">
    <location>
        <begin position="28"/>
        <end position="47"/>
    </location>
</feature>
<dbReference type="Proteomes" id="UP000019335">
    <property type="component" value="Unassembled WGS sequence"/>
</dbReference>
<sequence length="298" mass="33437">MAWIYAKVVSYIALPVRLVFDVNPMLDIEPFIVVGHAFFSFFAQLSLRISSFKTLIRRDVQAMSSSNPSSSHYYVAVPADGTKSTTSTSTATTAAASSSPATRVLRPKRRCFSLSRAFILLLLLGLLLFFLVPRRPIVRYQSSTLSLDESTSSVTLSQLFSYYNPNYYTVQWNNLHIQVEDQESATPLGYGWHNASFPVRALSSRSSAVNITITAAFSELAPLIKAQCAEKNYVTLASYGTVNAWIWSQNLGAIRIGPFTEVIDCGGAATMQYKRKVQDIRQEKKQERHQERLLPRWL</sequence>
<feature type="transmembrane region" description="Helical" evidence="1">
    <location>
        <begin position="113"/>
        <end position="132"/>
    </location>
</feature>
<comment type="caution">
    <text evidence="2">The sequence shown here is derived from an EMBL/GenBank/DDBJ whole genome shotgun (WGS) entry which is preliminary data.</text>
</comment>
<organism evidence="2 3">
    <name type="scientific">Nannochloropsis gaditana</name>
    <dbReference type="NCBI Taxonomy" id="72520"/>
    <lineage>
        <taxon>Eukaryota</taxon>
        <taxon>Sar</taxon>
        <taxon>Stramenopiles</taxon>
        <taxon>Ochrophyta</taxon>
        <taxon>Eustigmatophyceae</taxon>
        <taxon>Eustigmatales</taxon>
        <taxon>Monodopsidaceae</taxon>
        <taxon>Nannochloropsis</taxon>
    </lineage>
</organism>
<dbReference type="EMBL" id="AZIL01002514">
    <property type="protein sequence ID" value="EWM21317.1"/>
    <property type="molecule type" value="Genomic_DNA"/>
</dbReference>
<evidence type="ECO:0000256" key="1">
    <source>
        <dbReference type="SAM" id="Phobius"/>
    </source>
</evidence>
<gene>
    <name evidence="2" type="ORF">Naga_100214g10</name>
</gene>
<evidence type="ECO:0000313" key="2">
    <source>
        <dbReference type="EMBL" id="EWM21317.1"/>
    </source>
</evidence>
<name>W7T3C4_9STRA</name>